<dbReference type="FunFam" id="1.10.240.10:FF:000005">
    <property type="entry name" value="Tryptophan--tRNA ligase"/>
    <property type="match status" value="1"/>
</dbReference>
<evidence type="ECO:0000256" key="9">
    <source>
        <dbReference type="RuleBase" id="RU363036"/>
    </source>
</evidence>
<feature type="binding site" evidence="8">
    <location>
        <position position="183"/>
    </location>
    <ligand>
        <name>ATP</name>
        <dbReference type="ChEBI" id="CHEBI:30616"/>
    </ligand>
</feature>
<keyword evidence="11" id="KW-1185">Reference proteome</keyword>
<dbReference type="CDD" id="cd00806">
    <property type="entry name" value="TrpRS_core"/>
    <property type="match status" value="1"/>
</dbReference>
<dbReference type="InterPro" id="IPR050203">
    <property type="entry name" value="Trp-tRNA_synthetase"/>
</dbReference>
<organism evidence="10 11">
    <name type="scientific">Polystyrenella longa</name>
    <dbReference type="NCBI Taxonomy" id="2528007"/>
    <lineage>
        <taxon>Bacteria</taxon>
        <taxon>Pseudomonadati</taxon>
        <taxon>Planctomycetota</taxon>
        <taxon>Planctomycetia</taxon>
        <taxon>Planctomycetales</taxon>
        <taxon>Planctomycetaceae</taxon>
        <taxon>Polystyrenella</taxon>
    </lineage>
</organism>
<feature type="binding site" evidence="8">
    <location>
        <begin position="143"/>
        <end position="145"/>
    </location>
    <ligand>
        <name>ATP</name>
        <dbReference type="ChEBI" id="CHEBI:30616"/>
    </ligand>
</feature>
<dbReference type="RefSeq" id="WP_144995819.1">
    <property type="nucleotide sequence ID" value="NZ_CP036281.1"/>
</dbReference>
<evidence type="ECO:0000256" key="5">
    <source>
        <dbReference type="ARBA" id="ARBA00022917"/>
    </source>
</evidence>
<name>A0A518CMX7_9PLAN</name>
<dbReference type="OrthoDB" id="9801042at2"/>
<dbReference type="PANTHER" id="PTHR43766">
    <property type="entry name" value="TRYPTOPHAN--TRNA LIGASE, MITOCHONDRIAL"/>
    <property type="match status" value="1"/>
</dbReference>
<feature type="binding site" evidence="8">
    <location>
        <begin position="190"/>
        <end position="194"/>
    </location>
    <ligand>
        <name>ATP</name>
        <dbReference type="ChEBI" id="CHEBI:30616"/>
    </ligand>
</feature>
<dbReference type="EC" id="6.1.1.2" evidence="8"/>
<comment type="subcellular location">
    <subcellularLocation>
        <location evidence="8">Cytoplasm</location>
    </subcellularLocation>
</comment>
<dbReference type="KEGG" id="plon:Pla110_22850"/>
<evidence type="ECO:0000256" key="3">
    <source>
        <dbReference type="ARBA" id="ARBA00022741"/>
    </source>
</evidence>
<keyword evidence="4 8" id="KW-0067">ATP-binding</keyword>
<feature type="binding site" evidence="8">
    <location>
        <begin position="16"/>
        <end position="17"/>
    </location>
    <ligand>
        <name>ATP</name>
        <dbReference type="ChEBI" id="CHEBI:30616"/>
    </ligand>
</feature>
<dbReference type="GO" id="GO:0006436">
    <property type="term" value="P:tryptophanyl-tRNA aminoacylation"/>
    <property type="evidence" value="ECO:0007669"/>
    <property type="project" value="UniProtKB-UniRule"/>
</dbReference>
<keyword evidence="2 8" id="KW-0436">Ligase</keyword>
<dbReference type="NCBIfam" id="TIGR00233">
    <property type="entry name" value="trpS"/>
    <property type="match status" value="1"/>
</dbReference>
<dbReference type="InterPro" id="IPR002306">
    <property type="entry name" value="Trp-tRNA-ligase"/>
</dbReference>
<gene>
    <name evidence="8 10" type="primary">trpS</name>
    <name evidence="10" type="ORF">Pla110_22850</name>
</gene>
<keyword evidence="6 8" id="KW-0030">Aminoacyl-tRNA synthetase</keyword>
<dbReference type="Pfam" id="PF00579">
    <property type="entry name" value="tRNA-synt_1b"/>
    <property type="match status" value="1"/>
</dbReference>
<keyword evidence="8" id="KW-0963">Cytoplasm</keyword>
<dbReference type="InterPro" id="IPR024109">
    <property type="entry name" value="Trp-tRNA-ligase_bac-type"/>
</dbReference>
<dbReference type="PRINTS" id="PR01039">
    <property type="entry name" value="TRNASYNTHTRP"/>
</dbReference>
<dbReference type="GO" id="GO:0004830">
    <property type="term" value="F:tryptophan-tRNA ligase activity"/>
    <property type="evidence" value="ECO:0007669"/>
    <property type="project" value="UniProtKB-UniRule"/>
</dbReference>
<feature type="short sequence motif" description="'HIGH' region" evidence="8">
    <location>
        <begin position="9"/>
        <end position="17"/>
    </location>
</feature>
<evidence type="ECO:0000256" key="4">
    <source>
        <dbReference type="ARBA" id="ARBA00022840"/>
    </source>
</evidence>
<comment type="catalytic activity">
    <reaction evidence="7 8">
        <text>tRNA(Trp) + L-tryptophan + ATP = L-tryptophyl-tRNA(Trp) + AMP + diphosphate + H(+)</text>
        <dbReference type="Rhea" id="RHEA:24080"/>
        <dbReference type="Rhea" id="RHEA-COMP:9671"/>
        <dbReference type="Rhea" id="RHEA-COMP:9705"/>
        <dbReference type="ChEBI" id="CHEBI:15378"/>
        <dbReference type="ChEBI" id="CHEBI:30616"/>
        <dbReference type="ChEBI" id="CHEBI:33019"/>
        <dbReference type="ChEBI" id="CHEBI:57912"/>
        <dbReference type="ChEBI" id="CHEBI:78442"/>
        <dbReference type="ChEBI" id="CHEBI:78535"/>
        <dbReference type="ChEBI" id="CHEBI:456215"/>
        <dbReference type="EC" id="6.1.1.2"/>
    </reaction>
</comment>
<evidence type="ECO:0000256" key="2">
    <source>
        <dbReference type="ARBA" id="ARBA00022598"/>
    </source>
</evidence>
<feature type="binding site" evidence="8">
    <location>
        <position position="131"/>
    </location>
    <ligand>
        <name>L-tryptophan</name>
        <dbReference type="ChEBI" id="CHEBI:57912"/>
    </ligand>
</feature>
<comment type="function">
    <text evidence="8">Catalyzes the attachment of tryptophan to tRNA(Trp).</text>
</comment>
<dbReference type="GO" id="GO:0005524">
    <property type="term" value="F:ATP binding"/>
    <property type="evidence" value="ECO:0007669"/>
    <property type="project" value="UniProtKB-UniRule"/>
</dbReference>
<dbReference type="GO" id="GO:0005829">
    <property type="term" value="C:cytosol"/>
    <property type="evidence" value="ECO:0007669"/>
    <property type="project" value="TreeGrafter"/>
</dbReference>
<comment type="subunit">
    <text evidence="8">Homodimer.</text>
</comment>
<evidence type="ECO:0000256" key="6">
    <source>
        <dbReference type="ARBA" id="ARBA00023146"/>
    </source>
</evidence>
<feature type="binding site" evidence="8">
    <location>
        <begin position="8"/>
        <end position="10"/>
    </location>
    <ligand>
        <name>ATP</name>
        <dbReference type="ChEBI" id="CHEBI:30616"/>
    </ligand>
</feature>
<evidence type="ECO:0000256" key="7">
    <source>
        <dbReference type="ARBA" id="ARBA00049929"/>
    </source>
</evidence>
<dbReference type="PANTHER" id="PTHR43766:SF1">
    <property type="entry name" value="TRYPTOPHAN--TRNA LIGASE, MITOCHONDRIAL"/>
    <property type="match status" value="1"/>
</dbReference>
<accession>A0A518CMX7</accession>
<reference evidence="10 11" key="1">
    <citation type="submission" date="2019-02" db="EMBL/GenBank/DDBJ databases">
        <title>Deep-cultivation of Planctomycetes and their phenomic and genomic characterization uncovers novel biology.</title>
        <authorList>
            <person name="Wiegand S."/>
            <person name="Jogler M."/>
            <person name="Boedeker C."/>
            <person name="Pinto D."/>
            <person name="Vollmers J."/>
            <person name="Rivas-Marin E."/>
            <person name="Kohn T."/>
            <person name="Peeters S.H."/>
            <person name="Heuer A."/>
            <person name="Rast P."/>
            <person name="Oberbeckmann S."/>
            <person name="Bunk B."/>
            <person name="Jeske O."/>
            <person name="Meyerdierks A."/>
            <person name="Storesund J.E."/>
            <person name="Kallscheuer N."/>
            <person name="Luecker S."/>
            <person name="Lage O.M."/>
            <person name="Pohl T."/>
            <person name="Merkel B.J."/>
            <person name="Hornburger P."/>
            <person name="Mueller R.-W."/>
            <person name="Bruemmer F."/>
            <person name="Labrenz M."/>
            <person name="Spormann A.M."/>
            <person name="Op den Camp H."/>
            <person name="Overmann J."/>
            <person name="Amann R."/>
            <person name="Jetten M.S.M."/>
            <person name="Mascher T."/>
            <person name="Medema M.H."/>
            <person name="Devos D.P."/>
            <person name="Kaster A.-K."/>
            <person name="Ovreas L."/>
            <person name="Rohde M."/>
            <person name="Galperin M.Y."/>
            <person name="Jogler C."/>
        </authorList>
    </citation>
    <scope>NUCLEOTIDE SEQUENCE [LARGE SCALE GENOMIC DNA]</scope>
    <source>
        <strain evidence="10 11">Pla110</strain>
    </source>
</reference>
<dbReference type="Gene3D" id="3.40.50.620">
    <property type="entry name" value="HUPs"/>
    <property type="match status" value="1"/>
</dbReference>
<protein>
    <recommendedName>
        <fullName evidence="8">Tryptophan--tRNA ligase</fullName>
        <ecNumber evidence="8">6.1.1.2</ecNumber>
    </recommendedName>
    <alternativeName>
        <fullName evidence="8">Tryptophanyl-tRNA synthetase</fullName>
        <shortName evidence="8">TrpRS</shortName>
    </alternativeName>
</protein>
<sequence>MKVLSGIQPTGRFHWGNYFGAIQQYIALQDNEQAFYFIADFHALTTVRDRDLLKGFTQDAAIDLLSLGLNPEQATLFRQSDIPEVTELTWLLMTLTQMHLLEKCHAYKDKKAKGLAADAGLFTYPVLMAADILIYDSEVVPVGLDQVQHIEVTRDLAQRFNTIYGREVFVLPEARVLETTAKVPGTDGDKMSKSYGNIIEVFHPTPKKFRKKIMSIKTDSKTVEEPKDPESCAVYTLAKLFSTSEQLEELAARYRAGGMGYGDAKQYLYDRAMDYFGPAFEKRAELEQKPGEVEDILQAGAAKARVKAQEVLSRARDACGLAIHKPS</sequence>
<dbReference type="HAMAP" id="MF_00140_B">
    <property type="entry name" value="Trp_tRNA_synth_B"/>
    <property type="match status" value="1"/>
</dbReference>
<dbReference type="SUPFAM" id="SSF52374">
    <property type="entry name" value="Nucleotidylyl transferase"/>
    <property type="match status" value="1"/>
</dbReference>
<comment type="similarity">
    <text evidence="1 8 9">Belongs to the class-I aminoacyl-tRNA synthetase family.</text>
</comment>
<evidence type="ECO:0000313" key="10">
    <source>
        <dbReference type="EMBL" id="QDU80554.1"/>
    </source>
</evidence>
<dbReference type="EMBL" id="CP036281">
    <property type="protein sequence ID" value="QDU80554.1"/>
    <property type="molecule type" value="Genomic_DNA"/>
</dbReference>
<dbReference type="Proteomes" id="UP000317178">
    <property type="component" value="Chromosome"/>
</dbReference>
<keyword evidence="3 8" id="KW-0547">Nucleotide-binding</keyword>
<feature type="short sequence motif" description="'KMSKS' region" evidence="8">
    <location>
        <begin position="190"/>
        <end position="194"/>
    </location>
</feature>
<dbReference type="InterPro" id="IPR014729">
    <property type="entry name" value="Rossmann-like_a/b/a_fold"/>
</dbReference>
<dbReference type="InterPro" id="IPR002305">
    <property type="entry name" value="aa-tRNA-synth_Ic"/>
</dbReference>
<evidence type="ECO:0000256" key="8">
    <source>
        <dbReference type="HAMAP-Rule" id="MF_00140"/>
    </source>
</evidence>
<evidence type="ECO:0000313" key="11">
    <source>
        <dbReference type="Proteomes" id="UP000317178"/>
    </source>
</evidence>
<keyword evidence="5 8" id="KW-0648">Protein biosynthesis</keyword>
<evidence type="ECO:0000256" key="1">
    <source>
        <dbReference type="ARBA" id="ARBA00005594"/>
    </source>
</evidence>
<proteinExistence type="inferred from homology"/>
<dbReference type="Gene3D" id="1.10.240.10">
    <property type="entry name" value="Tyrosyl-Transfer RNA Synthetase"/>
    <property type="match status" value="1"/>
</dbReference>
<dbReference type="AlphaFoldDB" id="A0A518CMX7"/>